<name>A0A6A6VP52_9PLEO</name>
<evidence type="ECO:0000313" key="2">
    <source>
        <dbReference type="EMBL" id="KAF2751536.1"/>
    </source>
</evidence>
<evidence type="ECO:0000313" key="3">
    <source>
        <dbReference type="Proteomes" id="UP000799440"/>
    </source>
</evidence>
<reference evidence="2" key="1">
    <citation type="journal article" date="2020" name="Stud. Mycol.">
        <title>101 Dothideomycetes genomes: a test case for predicting lifestyles and emergence of pathogens.</title>
        <authorList>
            <person name="Haridas S."/>
            <person name="Albert R."/>
            <person name="Binder M."/>
            <person name="Bloem J."/>
            <person name="Labutti K."/>
            <person name="Salamov A."/>
            <person name="Andreopoulos B."/>
            <person name="Baker S."/>
            <person name="Barry K."/>
            <person name="Bills G."/>
            <person name="Bluhm B."/>
            <person name="Cannon C."/>
            <person name="Castanera R."/>
            <person name="Culley D."/>
            <person name="Daum C."/>
            <person name="Ezra D."/>
            <person name="Gonzalez J."/>
            <person name="Henrissat B."/>
            <person name="Kuo A."/>
            <person name="Liang C."/>
            <person name="Lipzen A."/>
            <person name="Lutzoni F."/>
            <person name="Magnuson J."/>
            <person name="Mondo S."/>
            <person name="Nolan M."/>
            <person name="Ohm R."/>
            <person name="Pangilinan J."/>
            <person name="Park H.-J."/>
            <person name="Ramirez L."/>
            <person name="Alfaro M."/>
            <person name="Sun H."/>
            <person name="Tritt A."/>
            <person name="Yoshinaga Y."/>
            <person name="Zwiers L.-H."/>
            <person name="Turgeon B."/>
            <person name="Goodwin S."/>
            <person name="Spatafora J."/>
            <person name="Crous P."/>
            <person name="Grigoriev I."/>
        </authorList>
    </citation>
    <scope>NUCLEOTIDE SEQUENCE</scope>
    <source>
        <strain evidence="2">CBS 119925</strain>
    </source>
</reference>
<evidence type="ECO:0000256" key="1">
    <source>
        <dbReference type="SAM" id="SignalP"/>
    </source>
</evidence>
<sequence>MVGTAINLLSLAILAVAGRMGPKERSHGQLCRWREQMEAGDIWGELPTANVEAGLARPGCQDLEVLHCLYTALKRNIDLQPMRT</sequence>
<proteinExistence type="predicted"/>
<keyword evidence="3" id="KW-1185">Reference proteome</keyword>
<gene>
    <name evidence="2" type="ORF">M011DRAFT_117788</name>
</gene>
<dbReference type="AlphaFoldDB" id="A0A6A6VP52"/>
<feature type="chain" id="PRO_5025487493" evidence="1">
    <location>
        <begin position="18"/>
        <end position="84"/>
    </location>
</feature>
<dbReference type="EMBL" id="MU006562">
    <property type="protein sequence ID" value="KAF2751536.1"/>
    <property type="molecule type" value="Genomic_DNA"/>
</dbReference>
<feature type="signal peptide" evidence="1">
    <location>
        <begin position="1"/>
        <end position="17"/>
    </location>
</feature>
<keyword evidence="1" id="KW-0732">Signal</keyword>
<dbReference type="Proteomes" id="UP000799440">
    <property type="component" value="Unassembled WGS sequence"/>
</dbReference>
<accession>A0A6A6VP52</accession>
<organism evidence="2 3">
    <name type="scientific">Sporormia fimetaria CBS 119925</name>
    <dbReference type="NCBI Taxonomy" id="1340428"/>
    <lineage>
        <taxon>Eukaryota</taxon>
        <taxon>Fungi</taxon>
        <taxon>Dikarya</taxon>
        <taxon>Ascomycota</taxon>
        <taxon>Pezizomycotina</taxon>
        <taxon>Dothideomycetes</taxon>
        <taxon>Pleosporomycetidae</taxon>
        <taxon>Pleosporales</taxon>
        <taxon>Sporormiaceae</taxon>
        <taxon>Sporormia</taxon>
    </lineage>
</organism>
<protein>
    <submittedName>
        <fullName evidence="2">Uncharacterized protein</fullName>
    </submittedName>
</protein>